<proteinExistence type="predicted"/>
<dbReference type="AlphaFoldDB" id="A0AAV7KXF5"/>
<sequence>MRQRRLYQNIHNYSGFSRQKYLPSVHPGSQIASHGSRFPFSRWWEWKGDERQQVLLVTASEALPGSLRDAPTGAGSLAELPKNLPARSICCRPESAAAHGRLQRAQMNRPGRILAQLSWRPRTGWEPGAVRGGRKRCVE</sequence>
<dbReference type="Proteomes" id="UP001066276">
    <property type="component" value="Chromosome 12"/>
</dbReference>
<name>A0AAV7KXF5_PLEWA</name>
<dbReference type="EMBL" id="JANPWB010000016">
    <property type="protein sequence ID" value="KAJ1083955.1"/>
    <property type="molecule type" value="Genomic_DNA"/>
</dbReference>
<evidence type="ECO:0000313" key="1">
    <source>
        <dbReference type="EMBL" id="KAJ1083955.1"/>
    </source>
</evidence>
<keyword evidence="2" id="KW-1185">Reference proteome</keyword>
<accession>A0AAV7KXF5</accession>
<evidence type="ECO:0000313" key="2">
    <source>
        <dbReference type="Proteomes" id="UP001066276"/>
    </source>
</evidence>
<protein>
    <submittedName>
        <fullName evidence="1">Uncharacterized protein</fullName>
    </submittedName>
</protein>
<gene>
    <name evidence="1" type="ORF">NDU88_004110</name>
</gene>
<comment type="caution">
    <text evidence="1">The sequence shown here is derived from an EMBL/GenBank/DDBJ whole genome shotgun (WGS) entry which is preliminary data.</text>
</comment>
<organism evidence="1 2">
    <name type="scientific">Pleurodeles waltl</name>
    <name type="common">Iberian ribbed newt</name>
    <dbReference type="NCBI Taxonomy" id="8319"/>
    <lineage>
        <taxon>Eukaryota</taxon>
        <taxon>Metazoa</taxon>
        <taxon>Chordata</taxon>
        <taxon>Craniata</taxon>
        <taxon>Vertebrata</taxon>
        <taxon>Euteleostomi</taxon>
        <taxon>Amphibia</taxon>
        <taxon>Batrachia</taxon>
        <taxon>Caudata</taxon>
        <taxon>Salamandroidea</taxon>
        <taxon>Salamandridae</taxon>
        <taxon>Pleurodelinae</taxon>
        <taxon>Pleurodeles</taxon>
    </lineage>
</organism>
<reference evidence="1" key="1">
    <citation type="journal article" date="2022" name="bioRxiv">
        <title>Sequencing and chromosome-scale assembly of the giantPleurodeles waltlgenome.</title>
        <authorList>
            <person name="Brown T."/>
            <person name="Elewa A."/>
            <person name="Iarovenko S."/>
            <person name="Subramanian E."/>
            <person name="Araus A.J."/>
            <person name="Petzold A."/>
            <person name="Susuki M."/>
            <person name="Suzuki K.-i.T."/>
            <person name="Hayashi T."/>
            <person name="Toyoda A."/>
            <person name="Oliveira C."/>
            <person name="Osipova E."/>
            <person name="Leigh N.D."/>
            <person name="Simon A."/>
            <person name="Yun M.H."/>
        </authorList>
    </citation>
    <scope>NUCLEOTIDE SEQUENCE</scope>
    <source>
        <strain evidence="1">20211129_DDA</strain>
        <tissue evidence="1">Liver</tissue>
    </source>
</reference>